<dbReference type="EMBL" id="PGOL01003475">
    <property type="protein sequence ID" value="PKI40864.1"/>
    <property type="molecule type" value="Genomic_DNA"/>
</dbReference>
<gene>
    <name evidence="2" type="ORF">CRG98_038741</name>
</gene>
<keyword evidence="1" id="KW-0812">Transmembrane</keyword>
<evidence type="ECO:0000256" key="1">
    <source>
        <dbReference type="SAM" id="Phobius"/>
    </source>
</evidence>
<dbReference type="Proteomes" id="UP000233551">
    <property type="component" value="Unassembled WGS sequence"/>
</dbReference>
<organism evidence="2 3">
    <name type="scientific">Punica granatum</name>
    <name type="common">Pomegranate</name>
    <dbReference type="NCBI Taxonomy" id="22663"/>
    <lineage>
        <taxon>Eukaryota</taxon>
        <taxon>Viridiplantae</taxon>
        <taxon>Streptophyta</taxon>
        <taxon>Embryophyta</taxon>
        <taxon>Tracheophyta</taxon>
        <taxon>Spermatophyta</taxon>
        <taxon>Magnoliopsida</taxon>
        <taxon>eudicotyledons</taxon>
        <taxon>Gunneridae</taxon>
        <taxon>Pentapetalae</taxon>
        <taxon>rosids</taxon>
        <taxon>malvids</taxon>
        <taxon>Myrtales</taxon>
        <taxon>Lythraceae</taxon>
        <taxon>Punica</taxon>
    </lineage>
</organism>
<evidence type="ECO:0000313" key="3">
    <source>
        <dbReference type="Proteomes" id="UP000233551"/>
    </source>
</evidence>
<feature type="transmembrane region" description="Helical" evidence="1">
    <location>
        <begin position="42"/>
        <end position="59"/>
    </location>
</feature>
<keyword evidence="1" id="KW-0472">Membrane</keyword>
<accession>A0A2I0IA29</accession>
<comment type="caution">
    <text evidence="2">The sequence shown here is derived from an EMBL/GenBank/DDBJ whole genome shotgun (WGS) entry which is preliminary data.</text>
</comment>
<keyword evidence="1" id="KW-1133">Transmembrane helix</keyword>
<sequence length="112" mass="12400">MAEEEPLGTETTAPDPAAPDIEARIKTAMKSRVSHFKQQSEYVALLLLLLVLVLFLSNCRDFPMPKGIVASCYAVDLSGEAEIPISVGRKLEVANCRVKSWLYLSPMRFTDV</sequence>
<reference evidence="2 3" key="1">
    <citation type="submission" date="2017-11" db="EMBL/GenBank/DDBJ databases">
        <title>De-novo sequencing of pomegranate (Punica granatum L.) genome.</title>
        <authorList>
            <person name="Akparov Z."/>
            <person name="Amiraslanov A."/>
            <person name="Hajiyeva S."/>
            <person name="Abbasov M."/>
            <person name="Kaur K."/>
            <person name="Hamwieh A."/>
            <person name="Solovyev V."/>
            <person name="Salamov A."/>
            <person name="Braich B."/>
            <person name="Kosarev P."/>
            <person name="Mahmoud A."/>
            <person name="Hajiyev E."/>
            <person name="Babayeva S."/>
            <person name="Izzatullayeva V."/>
            <person name="Mammadov A."/>
            <person name="Mammadov A."/>
            <person name="Sharifova S."/>
            <person name="Ojaghi J."/>
            <person name="Eynullazada K."/>
            <person name="Bayramov B."/>
            <person name="Abdulazimova A."/>
            <person name="Shahmuradov I."/>
        </authorList>
    </citation>
    <scope>NUCLEOTIDE SEQUENCE [LARGE SCALE GENOMIC DNA]</scope>
    <source>
        <strain evidence="3">cv. AG2017</strain>
        <tissue evidence="2">Leaf</tissue>
    </source>
</reference>
<proteinExistence type="predicted"/>
<protein>
    <submittedName>
        <fullName evidence="2">Uncharacterized protein</fullName>
    </submittedName>
</protein>
<evidence type="ECO:0000313" key="2">
    <source>
        <dbReference type="EMBL" id="PKI40864.1"/>
    </source>
</evidence>
<keyword evidence="3" id="KW-1185">Reference proteome</keyword>
<dbReference type="AlphaFoldDB" id="A0A2I0IA29"/>
<name>A0A2I0IA29_PUNGR</name>